<proteinExistence type="predicted"/>
<keyword evidence="1" id="KW-0732">Signal</keyword>
<gene>
    <name evidence="3" type="ORF">CC84DRAFT_1227634</name>
</gene>
<feature type="signal peptide" evidence="1">
    <location>
        <begin position="1"/>
        <end position="21"/>
    </location>
</feature>
<evidence type="ECO:0000259" key="2">
    <source>
        <dbReference type="Pfam" id="PF02538"/>
    </source>
</evidence>
<evidence type="ECO:0000256" key="1">
    <source>
        <dbReference type="SAM" id="SignalP"/>
    </source>
</evidence>
<protein>
    <recommendedName>
        <fullName evidence="2">Hydantoinase B/oxoprolinase domain-containing protein</fullName>
    </recommendedName>
</protein>
<reference evidence="3 4" key="1">
    <citation type="submission" date="2016-05" db="EMBL/GenBank/DDBJ databases">
        <title>Comparative analysis of secretome profiles of manganese(II)-oxidizing ascomycete fungi.</title>
        <authorList>
            <consortium name="DOE Joint Genome Institute"/>
            <person name="Zeiner C.A."/>
            <person name="Purvine S.O."/>
            <person name="Zink E.M."/>
            <person name="Wu S."/>
            <person name="Pasa-Tolic L."/>
            <person name="Chaput D.L."/>
            <person name="Haridas S."/>
            <person name="Grigoriev I.V."/>
            <person name="Santelli C.M."/>
            <person name="Hansel C.M."/>
        </authorList>
    </citation>
    <scope>NUCLEOTIDE SEQUENCE [LARGE SCALE GENOMIC DNA]</scope>
    <source>
        <strain evidence="3 4">AP3s5-JAC2a</strain>
    </source>
</reference>
<dbReference type="AlphaFoldDB" id="A0A177D0D6"/>
<evidence type="ECO:0000313" key="3">
    <source>
        <dbReference type="EMBL" id="OAG12901.1"/>
    </source>
</evidence>
<dbReference type="GO" id="GO:0006749">
    <property type="term" value="P:glutathione metabolic process"/>
    <property type="evidence" value="ECO:0007669"/>
    <property type="project" value="TreeGrafter"/>
</dbReference>
<evidence type="ECO:0000313" key="4">
    <source>
        <dbReference type="Proteomes" id="UP000077069"/>
    </source>
</evidence>
<dbReference type="OrthoDB" id="3643at2759"/>
<dbReference type="RefSeq" id="XP_018043266.1">
    <property type="nucleotide sequence ID" value="XM_018183617.1"/>
</dbReference>
<dbReference type="GO" id="GO:0005829">
    <property type="term" value="C:cytosol"/>
    <property type="evidence" value="ECO:0007669"/>
    <property type="project" value="TreeGrafter"/>
</dbReference>
<dbReference type="EMBL" id="KV441548">
    <property type="protein sequence ID" value="OAG12901.1"/>
    <property type="molecule type" value="Genomic_DNA"/>
</dbReference>
<dbReference type="Proteomes" id="UP000077069">
    <property type="component" value="Unassembled WGS sequence"/>
</dbReference>
<dbReference type="GO" id="GO:0017168">
    <property type="term" value="F:5-oxoprolinase (ATP-hydrolyzing) activity"/>
    <property type="evidence" value="ECO:0007669"/>
    <property type="project" value="TreeGrafter"/>
</dbReference>
<dbReference type="InParanoid" id="A0A177D0D6"/>
<accession>A0A177D0D6</accession>
<keyword evidence="4" id="KW-1185">Reference proteome</keyword>
<dbReference type="GeneID" id="28767103"/>
<name>A0A177D0D6_9PLEO</name>
<feature type="chain" id="PRO_5008058827" description="Hydantoinase B/oxoprolinase domain-containing protein" evidence="1">
    <location>
        <begin position="22"/>
        <end position="248"/>
    </location>
</feature>
<dbReference type="InterPro" id="IPR045079">
    <property type="entry name" value="Oxoprolinase-like"/>
</dbReference>
<sequence length="248" mass="26097">MNAPPAIANSVLLYSLRLLIGLEISMNQGYLTPTKVVLPEGYFLNPSANPTIYARNTNTSQRVVDVIIKAFEVSGASQGCMNCLVFFGEGGKDPNSNKLAGHVYAFGETIYGGSGATAVADGARGVHTYMTNARITDPNLSKRDILSFCVSLAPERAAAGTGGETGGRAANYWVKKRPDGNDRWIILGPKNMVAMDTGGLCVIYTPGSGGFGPVGAVNYGRLNGMQKTPYSRVVGSVTAYADTQAQAN</sequence>
<feature type="domain" description="Hydantoinase B/oxoprolinase" evidence="2">
    <location>
        <begin position="1"/>
        <end position="138"/>
    </location>
</feature>
<dbReference type="PANTHER" id="PTHR11365">
    <property type="entry name" value="5-OXOPROLINASE RELATED"/>
    <property type="match status" value="1"/>
</dbReference>
<dbReference type="InterPro" id="IPR003692">
    <property type="entry name" value="Hydantoinase_B"/>
</dbReference>
<dbReference type="STRING" id="1460663.A0A177D0D6"/>
<dbReference type="PANTHER" id="PTHR11365:SF2">
    <property type="entry name" value="5-OXOPROLINASE"/>
    <property type="match status" value="1"/>
</dbReference>
<dbReference type="Pfam" id="PF02538">
    <property type="entry name" value="Hydantoinase_B"/>
    <property type="match status" value="1"/>
</dbReference>
<organism evidence="3 4">
    <name type="scientific">Paraphaeosphaeria sporulosa</name>
    <dbReference type="NCBI Taxonomy" id="1460663"/>
    <lineage>
        <taxon>Eukaryota</taxon>
        <taxon>Fungi</taxon>
        <taxon>Dikarya</taxon>
        <taxon>Ascomycota</taxon>
        <taxon>Pezizomycotina</taxon>
        <taxon>Dothideomycetes</taxon>
        <taxon>Pleosporomycetidae</taxon>
        <taxon>Pleosporales</taxon>
        <taxon>Massarineae</taxon>
        <taxon>Didymosphaeriaceae</taxon>
        <taxon>Paraphaeosphaeria</taxon>
    </lineage>
</organism>